<dbReference type="GO" id="GO:0016787">
    <property type="term" value="F:hydrolase activity"/>
    <property type="evidence" value="ECO:0007669"/>
    <property type="project" value="InterPro"/>
</dbReference>
<accession>A0AA51N5S6</accession>
<protein>
    <submittedName>
        <fullName evidence="2">DUF1080 domain-containing protein</fullName>
    </submittedName>
</protein>
<keyword evidence="4" id="KW-1185">Reference proteome</keyword>
<reference evidence="2 4" key="1">
    <citation type="submission" date="2023-08" db="EMBL/GenBank/DDBJ databases">
        <title>Comparative genomics and taxonomic characterization of three novel marine species of genus Marivirga.</title>
        <authorList>
            <person name="Muhammad N."/>
            <person name="Kim S.-G."/>
        </authorList>
    </citation>
    <scope>NUCLEOTIDE SEQUENCE</scope>
    <source>
        <strain evidence="3 4">ABR2-2</strain>
        <strain evidence="2">BKB1-2</strain>
    </source>
</reference>
<dbReference type="EMBL" id="CP129968">
    <property type="protein sequence ID" value="WKK80080.1"/>
    <property type="molecule type" value="Genomic_DNA"/>
</dbReference>
<gene>
    <name evidence="2" type="ORF">QYS47_23130</name>
    <name evidence="3" type="ORF">QYS48_32750</name>
</gene>
<dbReference type="EMBL" id="CP129970">
    <property type="protein sequence ID" value="WMN06509.1"/>
    <property type="molecule type" value="Genomic_DNA"/>
</dbReference>
<dbReference type="RefSeq" id="WP_302124393.1">
    <property type="nucleotide sequence ID" value="NZ_CP129968.2"/>
</dbReference>
<dbReference type="PROSITE" id="PS51257">
    <property type="entry name" value="PROKAR_LIPOPROTEIN"/>
    <property type="match status" value="1"/>
</dbReference>
<dbReference type="KEGG" id="marp:QYS47_23130"/>
<dbReference type="Proteomes" id="UP001232019">
    <property type="component" value="Chromosome"/>
</dbReference>
<evidence type="ECO:0000313" key="2">
    <source>
        <dbReference type="EMBL" id="WKK80080.1"/>
    </source>
</evidence>
<evidence type="ECO:0000313" key="4">
    <source>
        <dbReference type="Proteomes" id="UP001244443"/>
    </source>
</evidence>
<organism evidence="2">
    <name type="scientific">Marivirga arenosa</name>
    <dbReference type="NCBI Taxonomy" id="3059076"/>
    <lineage>
        <taxon>Bacteria</taxon>
        <taxon>Pseudomonadati</taxon>
        <taxon>Bacteroidota</taxon>
        <taxon>Cytophagia</taxon>
        <taxon>Cytophagales</taxon>
        <taxon>Marivirgaceae</taxon>
        <taxon>Marivirga</taxon>
    </lineage>
</organism>
<name>A0AA49GFP0_9BACT</name>
<sequence>MKKSIFIGCVAMMAIYACDSSKKGNSEEASDAEAKEEMVEEVAEAQPAEEMHNTLTEAEKADGWMLLFDGKSTEGWRGYKKETFPVAWNIENEALHIQGSGRGEAGAKDGGDIVYDKEFGDFHLSIEWMVDSAANSGILYRGKEEFDYIWKTAPEMQVLDNAHHPDAKLGKNGNRQAGSLYDLIPADPQNFKGHGTWNKAEVIAKGNDIVHIQNGDTVVQYTIGSDRMADLIANSKWAEINENWGNIAPSGLIALQDHGDNVWYRNIKIKELK</sequence>
<evidence type="ECO:0000259" key="1">
    <source>
        <dbReference type="Pfam" id="PF06439"/>
    </source>
</evidence>
<feature type="domain" description="3-keto-alpha-glucoside-1,2-lyase/3-keto-2-hydroxy-glucal hydratase" evidence="1">
    <location>
        <begin position="63"/>
        <end position="270"/>
    </location>
</feature>
<evidence type="ECO:0000313" key="3">
    <source>
        <dbReference type="EMBL" id="WMN06509.1"/>
    </source>
</evidence>
<dbReference type="AlphaFoldDB" id="A0AA49GFP0"/>
<dbReference type="Gene3D" id="2.60.120.560">
    <property type="entry name" value="Exo-inulinase, domain 1"/>
    <property type="match status" value="1"/>
</dbReference>
<proteinExistence type="predicted"/>
<accession>A0AA49GFP0</accession>
<dbReference type="Pfam" id="PF06439">
    <property type="entry name" value="3keto-disac_hyd"/>
    <property type="match status" value="1"/>
</dbReference>
<dbReference type="InterPro" id="IPR010496">
    <property type="entry name" value="AL/BT2_dom"/>
</dbReference>
<dbReference type="Proteomes" id="UP001244443">
    <property type="component" value="Chromosome"/>
</dbReference>